<dbReference type="SUPFAM" id="SSF52540">
    <property type="entry name" value="P-loop containing nucleoside triphosphate hydrolases"/>
    <property type="match status" value="1"/>
</dbReference>
<sequence>MPDGLGNLLQQNLLILLAFDYESGKIIRNTVELSLFEGEYRQVAAGIYDFLDTEGKAPEGELATVFDTILEGKNERKAAAYDLILQNLYESQDSVQADYTLNRVNDFIRRQRLKASIIEAGEMLQEEDDKNLTEVEEILTKVAKPRADLFTPGTWFTDLNKSLSFLDASSQAIATGIKELDFHELGPSPGEILLLIAFMKRGKTWWLMHLAKMAMLQGKRVCHVTMEMSEKKIMGRYFQSLFSIPKRYGSSREPIVNTILKEDSRTGEFLDFERVKINPDIALQDPEIEKHIRDEMDFWEDRLKRKLLVKQFPTGQLTVNELRGFLDLLSVIEGWRPDLLLIDYPDLMKIDPRNYRRDLGNIYVDIRGLAVELNVAAVVASQSSKEGVKSSKVRDIHAAEDISKVATVDCVITYSQSPQEKRMGLARLFVSNARTDMDNFTILISQNYTLGQFVLSSHMMMSDYWDLLEEVCPKSDVD</sequence>
<protein>
    <submittedName>
        <fullName evidence="1">Uncharacterized protein</fullName>
    </submittedName>
</protein>
<gene>
    <name evidence="1" type="ORF">LCGC14_0231470</name>
</gene>
<evidence type="ECO:0000313" key="1">
    <source>
        <dbReference type="EMBL" id="KKN90035.1"/>
    </source>
</evidence>
<dbReference type="InterPro" id="IPR027417">
    <property type="entry name" value="P-loop_NTPase"/>
</dbReference>
<dbReference type="AlphaFoldDB" id="A0A0F9UA15"/>
<comment type="caution">
    <text evidence="1">The sequence shown here is derived from an EMBL/GenBank/DDBJ whole genome shotgun (WGS) entry which is preliminary data.</text>
</comment>
<dbReference type="Gene3D" id="3.40.50.300">
    <property type="entry name" value="P-loop containing nucleotide triphosphate hydrolases"/>
    <property type="match status" value="1"/>
</dbReference>
<organism evidence="1">
    <name type="scientific">marine sediment metagenome</name>
    <dbReference type="NCBI Taxonomy" id="412755"/>
    <lineage>
        <taxon>unclassified sequences</taxon>
        <taxon>metagenomes</taxon>
        <taxon>ecological metagenomes</taxon>
    </lineage>
</organism>
<proteinExistence type="predicted"/>
<dbReference type="EMBL" id="LAZR01000113">
    <property type="protein sequence ID" value="KKN90035.1"/>
    <property type="molecule type" value="Genomic_DNA"/>
</dbReference>
<accession>A0A0F9UA15</accession>
<name>A0A0F9UA15_9ZZZZ</name>
<reference evidence="1" key="1">
    <citation type="journal article" date="2015" name="Nature">
        <title>Complex archaea that bridge the gap between prokaryotes and eukaryotes.</title>
        <authorList>
            <person name="Spang A."/>
            <person name="Saw J.H."/>
            <person name="Jorgensen S.L."/>
            <person name="Zaremba-Niedzwiedzka K."/>
            <person name="Martijn J."/>
            <person name="Lind A.E."/>
            <person name="van Eijk R."/>
            <person name="Schleper C."/>
            <person name="Guy L."/>
            <person name="Ettema T.J."/>
        </authorList>
    </citation>
    <scope>NUCLEOTIDE SEQUENCE</scope>
</reference>